<keyword evidence="7" id="KW-1185">Reference proteome</keyword>
<protein>
    <submittedName>
        <fullName evidence="6">Uncharacterized protein</fullName>
    </submittedName>
</protein>
<sequence length="134" mass="14784">MFWGGVYDLVHRYSNRGQSKVTLEDTMPGYVIDNLTFCGDKMTSDGVALANMTCPSSNQTANCLSTALYVFWKSASINFAKSVTGEIFVMLNASGNPIYRNNSYFREYEVPNLTKGKVTKATVYIVSESSLSKG</sequence>
<keyword evidence="5" id="KW-1015">Disulfide bond</keyword>
<accession>A0AAE0T2E2</accession>
<reference evidence="6" key="1">
    <citation type="journal article" date="2021" name="Genome Biol. Evol.">
        <title>A High-Quality Reference Genome for a Parasitic Bivalve with Doubly Uniparental Inheritance (Bivalvia: Unionida).</title>
        <authorList>
            <person name="Smith C.H."/>
        </authorList>
    </citation>
    <scope>NUCLEOTIDE SEQUENCE</scope>
    <source>
        <strain evidence="6">CHS0354</strain>
    </source>
</reference>
<dbReference type="AlphaFoldDB" id="A0AAE0T2E2"/>
<dbReference type="Pfam" id="PF02267">
    <property type="entry name" value="Rib_hydrolayse"/>
    <property type="match status" value="1"/>
</dbReference>
<reference evidence="6" key="2">
    <citation type="journal article" date="2021" name="Genome Biol. Evol.">
        <title>Developing a high-quality reference genome for a parasitic bivalve with doubly uniparental inheritance (Bivalvia: Unionida).</title>
        <authorList>
            <person name="Smith C.H."/>
        </authorList>
    </citation>
    <scope>NUCLEOTIDE SEQUENCE</scope>
    <source>
        <strain evidence="6">CHS0354</strain>
        <tissue evidence="6">Mantle</tissue>
    </source>
</reference>
<dbReference type="GO" id="GO:0005886">
    <property type="term" value="C:plasma membrane"/>
    <property type="evidence" value="ECO:0007669"/>
    <property type="project" value="TreeGrafter"/>
</dbReference>
<dbReference type="GO" id="GO:0016740">
    <property type="term" value="F:transferase activity"/>
    <property type="evidence" value="ECO:0007669"/>
    <property type="project" value="UniProtKB-KW"/>
</dbReference>
<dbReference type="Proteomes" id="UP001195483">
    <property type="component" value="Unassembled WGS sequence"/>
</dbReference>
<keyword evidence="3" id="KW-0378">Hydrolase</keyword>
<evidence type="ECO:0000256" key="2">
    <source>
        <dbReference type="ARBA" id="ARBA00022679"/>
    </source>
</evidence>
<organism evidence="6 7">
    <name type="scientific">Potamilus streckersoni</name>
    <dbReference type="NCBI Taxonomy" id="2493646"/>
    <lineage>
        <taxon>Eukaryota</taxon>
        <taxon>Metazoa</taxon>
        <taxon>Spiralia</taxon>
        <taxon>Lophotrochozoa</taxon>
        <taxon>Mollusca</taxon>
        <taxon>Bivalvia</taxon>
        <taxon>Autobranchia</taxon>
        <taxon>Heteroconchia</taxon>
        <taxon>Palaeoheterodonta</taxon>
        <taxon>Unionida</taxon>
        <taxon>Unionoidea</taxon>
        <taxon>Unionidae</taxon>
        <taxon>Ambleminae</taxon>
        <taxon>Lampsilini</taxon>
        <taxon>Potamilus</taxon>
    </lineage>
</organism>
<gene>
    <name evidence="6" type="ORF">CHS0354_003166</name>
</gene>
<evidence type="ECO:0000256" key="1">
    <source>
        <dbReference type="ARBA" id="ARBA00005406"/>
    </source>
</evidence>
<evidence type="ECO:0000313" key="6">
    <source>
        <dbReference type="EMBL" id="KAK3602134.1"/>
    </source>
</evidence>
<dbReference type="EMBL" id="JAEAOA010000259">
    <property type="protein sequence ID" value="KAK3602134.1"/>
    <property type="molecule type" value="Genomic_DNA"/>
</dbReference>
<dbReference type="InterPro" id="IPR003193">
    <property type="entry name" value="ADP-ribosyl_cyclase"/>
</dbReference>
<evidence type="ECO:0000256" key="5">
    <source>
        <dbReference type="ARBA" id="ARBA00023157"/>
    </source>
</evidence>
<dbReference type="PANTHER" id="PTHR10912:SF7">
    <property type="entry name" value="ADP-RIBOSYL CYCLASE_CYCLIC ADP-RIBOSE HYDROLASE"/>
    <property type="match status" value="1"/>
</dbReference>
<dbReference type="SUPFAM" id="SSF52309">
    <property type="entry name" value="N-(deoxy)ribosyltransferase-like"/>
    <property type="match status" value="1"/>
</dbReference>
<evidence type="ECO:0000256" key="3">
    <source>
        <dbReference type="ARBA" id="ARBA00022801"/>
    </source>
</evidence>
<dbReference type="GO" id="GO:0061809">
    <property type="term" value="F:NAD+ nucleosidase activity, cyclic ADP-ribose generating"/>
    <property type="evidence" value="ECO:0007669"/>
    <property type="project" value="InterPro"/>
</dbReference>
<keyword evidence="4" id="KW-0520">NAD</keyword>
<name>A0AAE0T2E2_9BIVA</name>
<dbReference type="GO" id="GO:0016849">
    <property type="term" value="F:phosphorus-oxygen lyase activity"/>
    <property type="evidence" value="ECO:0007669"/>
    <property type="project" value="TreeGrafter"/>
</dbReference>
<dbReference type="PANTHER" id="PTHR10912">
    <property type="entry name" value="ADP-RIBOSYL CYCLASE"/>
    <property type="match status" value="1"/>
</dbReference>
<comment type="similarity">
    <text evidence="1">Belongs to the ADP-ribosyl cyclase family.</text>
</comment>
<proteinExistence type="inferred from homology"/>
<keyword evidence="2" id="KW-0808">Transferase</keyword>
<reference evidence="6" key="3">
    <citation type="submission" date="2023-05" db="EMBL/GenBank/DDBJ databases">
        <authorList>
            <person name="Smith C.H."/>
        </authorList>
    </citation>
    <scope>NUCLEOTIDE SEQUENCE</scope>
    <source>
        <strain evidence="6">CHS0354</strain>
        <tissue evidence="6">Mantle</tissue>
    </source>
</reference>
<evidence type="ECO:0000256" key="4">
    <source>
        <dbReference type="ARBA" id="ARBA00023027"/>
    </source>
</evidence>
<dbReference type="Gene3D" id="1.20.82.10">
    <property type="entry name" value="ADP Ribosyl Cyclase, Chain A, domain 1"/>
    <property type="match status" value="1"/>
</dbReference>
<evidence type="ECO:0000313" key="7">
    <source>
        <dbReference type="Proteomes" id="UP001195483"/>
    </source>
</evidence>
<comment type="caution">
    <text evidence="6">The sequence shown here is derived from an EMBL/GenBank/DDBJ whole genome shotgun (WGS) entry which is preliminary data.</text>
</comment>